<protein>
    <submittedName>
        <fullName evidence="2">LuxR C-terminal-related transcriptional regulator</fullName>
    </submittedName>
</protein>
<evidence type="ECO:0000259" key="1">
    <source>
        <dbReference type="PROSITE" id="PS50043"/>
    </source>
</evidence>
<dbReference type="InterPro" id="IPR011990">
    <property type="entry name" value="TPR-like_helical_dom_sf"/>
</dbReference>
<feature type="domain" description="HTH luxR-type" evidence="1">
    <location>
        <begin position="794"/>
        <end position="849"/>
    </location>
</feature>
<dbReference type="PROSITE" id="PS00622">
    <property type="entry name" value="HTH_LUXR_1"/>
    <property type="match status" value="1"/>
</dbReference>
<evidence type="ECO:0000313" key="3">
    <source>
        <dbReference type="Proteomes" id="UP001595836"/>
    </source>
</evidence>
<comment type="caution">
    <text evidence="2">The sequence shown here is derived from an EMBL/GenBank/DDBJ whole genome shotgun (WGS) entry which is preliminary data.</text>
</comment>
<dbReference type="SUPFAM" id="SSF48452">
    <property type="entry name" value="TPR-like"/>
    <property type="match status" value="1"/>
</dbReference>
<gene>
    <name evidence="2" type="ORF">ACFO7U_00375</name>
</gene>
<dbReference type="PROSITE" id="PS50043">
    <property type="entry name" value="HTH_LUXR_2"/>
    <property type="match status" value="1"/>
</dbReference>
<dbReference type="Pfam" id="PF00196">
    <property type="entry name" value="GerE"/>
    <property type="match status" value="1"/>
</dbReference>
<dbReference type="EMBL" id="JBHSHP010000001">
    <property type="protein sequence ID" value="MFC4753235.1"/>
    <property type="molecule type" value="Genomic_DNA"/>
</dbReference>
<accession>A0ABV9PLM2</accession>
<dbReference type="Gene3D" id="1.25.40.10">
    <property type="entry name" value="Tetratricopeptide repeat domain"/>
    <property type="match status" value="1"/>
</dbReference>
<reference evidence="3" key="1">
    <citation type="journal article" date="2019" name="Int. J. Syst. Evol. Microbiol.">
        <title>The Global Catalogue of Microorganisms (GCM) 10K type strain sequencing project: providing services to taxonomists for standard genome sequencing and annotation.</title>
        <authorList>
            <consortium name="The Broad Institute Genomics Platform"/>
            <consortium name="The Broad Institute Genome Sequencing Center for Infectious Disease"/>
            <person name="Wu L."/>
            <person name="Ma J."/>
        </authorList>
    </citation>
    <scope>NUCLEOTIDE SEQUENCE [LARGE SCALE GENOMIC DNA]</scope>
    <source>
        <strain evidence="3">JCM 11882</strain>
    </source>
</reference>
<dbReference type="SUPFAM" id="SSF46894">
    <property type="entry name" value="C-terminal effector domain of the bipartite response regulators"/>
    <property type="match status" value="1"/>
</dbReference>
<dbReference type="InterPro" id="IPR036388">
    <property type="entry name" value="WH-like_DNA-bd_sf"/>
</dbReference>
<dbReference type="SMART" id="SM00421">
    <property type="entry name" value="HTH_LUXR"/>
    <property type="match status" value="1"/>
</dbReference>
<evidence type="ECO:0000313" key="2">
    <source>
        <dbReference type="EMBL" id="MFC4753235.1"/>
    </source>
</evidence>
<dbReference type="InterPro" id="IPR000792">
    <property type="entry name" value="Tscrpt_reg_LuxR_C"/>
</dbReference>
<organism evidence="2 3">
    <name type="scientific">Dietzia aurantiaca</name>
    <dbReference type="NCBI Taxonomy" id="983873"/>
    <lineage>
        <taxon>Bacteria</taxon>
        <taxon>Bacillati</taxon>
        <taxon>Actinomycetota</taxon>
        <taxon>Actinomycetes</taxon>
        <taxon>Mycobacteriales</taxon>
        <taxon>Dietziaceae</taxon>
        <taxon>Dietzia</taxon>
    </lineage>
</organism>
<dbReference type="InterPro" id="IPR016032">
    <property type="entry name" value="Sig_transdc_resp-reg_C-effctor"/>
</dbReference>
<proteinExistence type="predicted"/>
<dbReference type="Gene3D" id="1.10.10.10">
    <property type="entry name" value="Winged helix-like DNA-binding domain superfamily/Winged helix DNA-binding domain"/>
    <property type="match status" value="1"/>
</dbReference>
<dbReference type="PRINTS" id="PR00038">
    <property type="entry name" value="HTHLUXR"/>
</dbReference>
<dbReference type="RefSeq" id="WP_344987780.1">
    <property type="nucleotide sequence ID" value="NZ_BAABCD010000001.1"/>
</dbReference>
<sequence length="849" mass="89307">MTAWKRTRAVLRPDTVSRAVALAIETRRGVLVVGPPGTGASGCAADIADGLRAAGVPVVLWDDLDRRAPASSELPDRAVVVGSARLGAALPPGLADQVSARTTRLPLRALTRGESEAAVSATVGRSLSTRLVEALWAGSHGNLTALRVTFDDLAARGLVRRAGDRLDLTVDPAEAVAGVAADPRLWVDDDDLTTTTTAALARRITLADLEAIHGESAVSDAVARSLLVTRTDDGVEMLSVQPPVLAGALRDGADGLRRRQVYDAVLRGAAIGGTDDTRGEHGGTRGDHSGLLGVHLRPGHVLPDPRVILWALAQGRDVDAATTLAAARAALDAHDYRTGVDLRHAARRAELDMTALQEAELALVGASCLRLLDRLQEAAAALDEAQVLLEGIRGTGADVDSGPDADASEYVRVLIGTVTARADLAHYRDRHPDTALPMIRDAHRLLPPGHEAHAVLDTLTVVHLTYSGRHREAARAYAELTSPPPADWERRLEAVHALALDALGRPDEALAVLRRLARRARTMDHHAWASEEYLSALLSVVLHGYGVTALLAELAPFYEVEQDASVRIDHGMRRVAEAEIALSAGDLTGAVAAAADAVDTMEVDGPEDFLPRAVSLYALACAQSGRGADAREALRRVHAVPSYTNSPVGPEIRAAEAGVLYCEGRADDARGIVRELIDDGVHGAAVRAAWIGVLMGDPETCRMAGEVGVGGDVAPLMQDLAATTLAANPRRLLDVAQRARGFGLLMVAAAAAERARTLATPGSQTCTRAERMLATTEIRGPHAGLVGLGGLAATIPAGVSLTRRESEIADLVGGGLTNAEIAAELHLSKRTVEGHLNRIYTKTGMRLRG</sequence>
<name>A0ABV9PLM2_9ACTN</name>
<dbReference type="CDD" id="cd06170">
    <property type="entry name" value="LuxR_C_like"/>
    <property type="match status" value="1"/>
</dbReference>
<keyword evidence="3" id="KW-1185">Reference proteome</keyword>
<dbReference type="Proteomes" id="UP001595836">
    <property type="component" value="Unassembled WGS sequence"/>
</dbReference>